<dbReference type="InterPro" id="IPR009091">
    <property type="entry name" value="RCC1/BLIP-II"/>
</dbReference>
<evidence type="ECO:0000256" key="3">
    <source>
        <dbReference type="PROSITE-ProRule" id="PRU00104"/>
    </source>
</evidence>
<dbReference type="InterPro" id="IPR058923">
    <property type="entry name" value="RCC1-like_dom"/>
</dbReference>
<dbReference type="InterPro" id="IPR000569">
    <property type="entry name" value="HECT_dom"/>
</dbReference>
<feature type="active site" description="Glycyl thioester intermediate" evidence="3">
    <location>
        <position position="1271"/>
    </location>
</feature>
<feature type="repeat" description="RCC1" evidence="4">
    <location>
        <begin position="168"/>
        <end position="220"/>
    </location>
</feature>
<evidence type="ECO:0000256" key="5">
    <source>
        <dbReference type="SAM" id="MobiDB-lite"/>
    </source>
</evidence>
<name>A0ABQ8IVH8_DERPT</name>
<dbReference type="PROSITE" id="PS00626">
    <property type="entry name" value="RCC1_2"/>
    <property type="match status" value="1"/>
</dbReference>
<proteinExistence type="predicted"/>
<dbReference type="Gene3D" id="2.130.10.30">
    <property type="entry name" value="Regulator of chromosome condensation 1/beta-lactamase-inhibitor protein II"/>
    <property type="match status" value="2"/>
</dbReference>
<dbReference type="Pfam" id="PF00632">
    <property type="entry name" value="HECT"/>
    <property type="match status" value="1"/>
</dbReference>
<evidence type="ECO:0000256" key="2">
    <source>
        <dbReference type="ARBA" id="ARBA00022786"/>
    </source>
</evidence>
<dbReference type="SUPFAM" id="SSF50985">
    <property type="entry name" value="RCC1/BLIP-II"/>
    <property type="match status" value="1"/>
</dbReference>
<dbReference type="SUPFAM" id="SSF56204">
    <property type="entry name" value="Hect, E3 ligase catalytic domain"/>
    <property type="match status" value="1"/>
</dbReference>
<dbReference type="Gene3D" id="3.90.1750.10">
    <property type="entry name" value="Hect, E3 ligase catalytic domains"/>
    <property type="match status" value="1"/>
</dbReference>
<feature type="compositionally biased region" description="Low complexity" evidence="5">
    <location>
        <begin position="388"/>
        <end position="406"/>
    </location>
</feature>
<evidence type="ECO:0000259" key="6">
    <source>
        <dbReference type="PROSITE" id="PS50237"/>
    </source>
</evidence>
<feature type="compositionally biased region" description="Basic and acidic residues" evidence="5">
    <location>
        <begin position="604"/>
        <end position="614"/>
    </location>
</feature>
<organism evidence="7 8">
    <name type="scientific">Dermatophagoides pteronyssinus</name>
    <name type="common">European house dust mite</name>
    <dbReference type="NCBI Taxonomy" id="6956"/>
    <lineage>
        <taxon>Eukaryota</taxon>
        <taxon>Metazoa</taxon>
        <taxon>Ecdysozoa</taxon>
        <taxon>Arthropoda</taxon>
        <taxon>Chelicerata</taxon>
        <taxon>Arachnida</taxon>
        <taxon>Acari</taxon>
        <taxon>Acariformes</taxon>
        <taxon>Sarcoptiformes</taxon>
        <taxon>Astigmata</taxon>
        <taxon>Psoroptidia</taxon>
        <taxon>Analgoidea</taxon>
        <taxon>Pyroglyphidae</taxon>
        <taxon>Dermatophagoidinae</taxon>
        <taxon>Dermatophagoides</taxon>
    </lineage>
</organism>
<dbReference type="Gene3D" id="3.30.2410.10">
    <property type="entry name" value="Hect, E3 ligase catalytic domain"/>
    <property type="match status" value="1"/>
</dbReference>
<dbReference type="CDD" id="cd00078">
    <property type="entry name" value="HECTc"/>
    <property type="match status" value="1"/>
</dbReference>
<feature type="repeat" description="RCC1" evidence="4">
    <location>
        <begin position="273"/>
        <end position="324"/>
    </location>
</feature>
<dbReference type="InterPro" id="IPR000408">
    <property type="entry name" value="Reg_chr_condens"/>
</dbReference>
<evidence type="ECO:0000313" key="8">
    <source>
        <dbReference type="Proteomes" id="UP000887458"/>
    </source>
</evidence>
<dbReference type="Proteomes" id="UP000887458">
    <property type="component" value="Unassembled WGS sequence"/>
</dbReference>
<dbReference type="PANTHER" id="PTHR45622:SF76">
    <property type="entry name" value="HECT AND RLD DOMAIN CONTAINING E3 UBIQUITIN LIGASE 4, ISOFORM C"/>
    <property type="match status" value="1"/>
</dbReference>
<keyword evidence="1" id="KW-0677">Repeat</keyword>
<feature type="repeat" description="RCC1" evidence="4">
    <location>
        <begin position="64"/>
        <end position="113"/>
    </location>
</feature>
<dbReference type="InterPro" id="IPR035983">
    <property type="entry name" value="Hect_E3_ubiquitin_ligase"/>
</dbReference>
<sequence length="1307" mass="150511">MLKVYCFGNTENGELGLGAIEDEHILIPRKQRLPFDRRKYSLIQLSSGRNHTLLLLKNIQLDQNVVFSCGSNDRLQLGRNGSRKKLEQIDGLQHHNIVKISCGSNHCLVLSEAGQLFSWGCNLFGQLGLGNREEYEISKPSLIKKLAPKQIIQISCGGNHCLALAKNGEVYSWGSNAFGQLGLGNSGYCLSTPMLLVSLQWTPVRQIAAGGSHSAILSCTGAIYVWGKNEFGQLGLSDCENRCLPTLQKSLRNQKIAYINLGDEHSAALTYEGGLFTWGAGMYGQLGHGRNTNEVLPRKVFELMGVKIVQVSCGRCHTLVVSKQGRVYSFGLNGSGQLGIGNTCSKYLPISIRGPWSELATKDIIVRDNHRSLLLVDDSMEQNRSEFGRTTTTTTNEQTTNGSSSNIHQTSDSMMEVNEMEIISEDCEEENIDNQDNDGDFIIEEPEDDRFDNNKQQQQQNQPLSQAKFVCANDTVFDESNLSLQIDEYESDPDSDQEEGPNRLQYICKEIIAGKGDHSFVIAQPYMEKILPKDLRQSNCNDEIVRMNNQIFEQFSMISNELSIPLDIIDYIETIFTSIPAINASFLCSSTIETTNNNDDDDDQKNNPKKNNERIKLQKFKQQENIVFEELINFHDGLINWQQAFHWFNMIEDAQNERINELIYQFLMKMIPNLPDLSNMYKRFAVKDVEKFKKDFPDSIDEEVMRIYQIIPLFHMFHMPSYCERSQLLITSYARSLNTLSERGIDCMKIWWYHMNSRFFKNLVEILKNSIKLNLYEQYLNVIKQDDNDNNNDANLRFEYNIERQSGFGRSIPAATSSDNIGSSVPKFPISHHIHYNLATCLGALKRLYLVNKFNGKISYKEFYIKGINDWFDLKYDYTLWKYNRKTKPNIFFLCNFPFIFDPPAKTIILSADSEIQQNSAAHLSIRKQILMSRPDPDGTIEVNPYIEINVRRDNIVEDTIHQLCLFSNFQEAELKKPFRVYFCGEEAVDAGRGMKKEFFLLVMKEMLDQKYGMFVEYKETNTIWFSHILADDDDVMYRLVGTLCGLAIYNQVIIDLPFPLILYKKILNENLELDDLAYLDPILTKNLKEILSSTYEPDEFNAIFGEMTFVITLPAFGSNVEYELCPDGKNRQLTYKNREEYVELYWKYLLIDSVKKQFDAFYNGFMKVLDKDVLQIFQAEELMQLVEGEDMIDWNELERATRYKEPFNSNHPTIRLFWKVFGSFSEEEKRKFLKFLTGSERIPITGVKSMDIQIQSMNVSEDHLPVAHTCVHILDLPLNYNSENREEIMRKKLLKACDYCIEFALI</sequence>
<dbReference type="PANTHER" id="PTHR45622">
    <property type="entry name" value="UBIQUITIN-PROTEIN LIGASE E3A-RELATED"/>
    <property type="match status" value="1"/>
</dbReference>
<dbReference type="EMBL" id="NJHN03000111">
    <property type="protein sequence ID" value="KAH9414333.1"/>
    <property type="molecule type" value="Genomic_DNA"/>
</dbReference>
<dbReference type="PRINTS" id="PR00633">
    <property type="entry name" value="RCCNDNSATION"/>
</dbReference>
<feature type="repeat" description="RCC1" evidence="4">
    <location>
        <begin position="325"/>
        <end position="377"/>
    </location>
</feature>
<dbReference type="PROSITE" id="PS50237">
    <property type="entry name" value="HECT"/>
    <property type="match status" value="1"/>
</dbReference>
<feature type="region of interest" description="Disordered" evidence="5">
    <location>
        <begin position="384"/>
        <end position="409"/>
    </location>
</feature>
<reference evidence="7 8" key="2">
    <citation type="journal article" date="2022" name="Mol. Biol. Evol.">
        <title>Comparative Genomics Reveals Insights into the Divergent Evolution of Astigmatic Mites and Household Pest Adaptations.</title>
        <authorList>
            <person name="Xiong Q."/>
            <person name="Wan A.T."/>
            <person name="Liu X."/>
            <person name="Fung C.S."/>
            <person name="Xiao X."/>
            <person name="Malainual N."/>
            <person name="Hou J."/>
            <person name="Wang L."/>
            <person name="Wang M."/>
            <person name="Yang K.Y."/>
            <person name="Cui Y."/>
            <person name="Leung E.L."/>
            <person name="Nong W."/>
            <person name="Shin S.K."/>
            <person name="Au S.W."/>
            <person name="Jeong K.Y."/>
            <person name="Chew F.T."/>
            <person name="Hui J.H."/>
            <person name="Leung T.F."/>
            <person name="Tungtrongchitr A."/>
            <person name="Zhong N."/>
            <person name="Liu Z."/>
            <person name="Tsui S.K."/>
        </authorList>
    </citation>
    <scope>NUCLEOTIDE SEQUENCE [LARGE SCALE GENOMIC DNA]</scope>
    <source>
        <strain evidence="7">Derp</strain>
    </source>
</reference>
<accession>A0ABQ8IVH8</accession>
<dbReference type="SMART" id="SM00119">
    <property type="entry name" value="HECTc"/>
    <property type="match status" value="1"/>
</dbReference>
<dbReference type="InterPro" id="IPR051709">
    <property type="entry name" value="Ub-ligase/GTPase-reg"/>
</dbReference>
<gene>
    <name evidence="7" type="primary">HERC4_2</name>
    <name evidence="7" type="ORF">DERP_011980</name>
</gene>
<evidence type="ECO:0000256" key="1">
    <source>
        <dbReference type="ARBA" id="ARBA00022737"/>
    </source>
</evidence>
<feature type="repeat" description="RCC1" evidence="4">
    <location>
        <begin position="2"/>
        <end position="58"/>
    </location>
</feature>
<protein>
    <submittedName>
        <fullName evidence="7">E3 ubiquitin-protein ligase herc4</fullName>
    </submittedName>
</protein>
<feature type="domain" description="HECT" evidence="6">
    <location>
        <begin position="971"/>
        <end position="1307"/>
    </location>
</feature>
<comment type="caution">
    <text evidence="7">The sequence shown here is derived from an EMBL/GenBank/DDBJ whole genome shotgun (WGS) entry which is preliminary data.</text>
</comment>
<evidence type="ECO:0000256" key="4">
    <source>
        <dbReference type="PROSITE-ProRule" id="PRU00235"/>
    </source>
</evidence>
<keyword evidence="2 3" id="KW-0833">Ubl conjugation pathway</keyword>
<evidence type="ECO:0000313" key="7">
    <source>
        <dbReference type="EMBL" id="KAH9414333.1"/>
    </source>
</evidence>
<dbReference type="Gene3D" id="3.30.2160.10">
    <property type="entry name" value="Hect, E3 ligase catalytic domain"/>
    <property type="match status" value="1"/>
</dbReference>
<reference evidence="7 8" key="1">
    <citation type="journal article" date="2018" name="J. Allergy Clin. Immunol.">
        <title>High-quality assembly of Dermatophagoides pteronyssinus genome and transcriptome reveals a wide range of novel allergens.</title>
        <authorList>
            <person name="Liu X.Y."/>
            <person name="Yang K.Y."/>
            <person name="Wang M.Q."/>
            <person name="Kwok J.S."/>
            <person name="Zeng X."/>
            <person name="Yang Z."/>
            <person name="Xiao X.J."/>
            <person name="Lau C.P."/>
            <person name="Li Y."/>
            <person name="Huang Z.M."/>
            <person name="Ba J.G."/>
            <person name="Yim A.K."/>
            <person name="Ouyang C.Y."/>
            <person name="Ngai S.M."/>
            <person name="Chan T.F."/>
            <person name="Leung E.L."/>
            <person name="Liu L."/>
            <person name="Liu Z.G."/>
            <person name="Tsui S.K."/>
        </authorList>
    </citation>
    <scope>NUCLEOTIDE SEQUENCE [LARGE SCALE GENOMIC DNA]</scope>
    <source>
        <strain evidence="7">Derp</strain>
    </source>
</reference>
<keyword evidence="8" id="KW-1185">Reference proteome</keyword>
<feature type="repeat" description="RCC1" evidence="4">
    <location>
        <begin position="221"/>
        <end position="272"/>
    </location>
</feature>
<dbReference type="Pfam" id="PF25390">
    <property type="entry name" value="WD40_RLD"/>
    <property type="match status" value="1"/>
</dbReference>
<feature type="region of interest" description="Disordered" evidence="5">
    <location>
        <begin position="595"/>
        <end position="614"/>
    </location>
</feature>
<feature type="repeat" description="RCC1" evidence="4">
    <location>
        <begin position="114"/>
        <end position="167"/>
    </location>
</feature>
<dbReference type="PROSITE" id="PS50012">
    <property type="entry name" value="RCC1_3"/>
    <property type="match status" value="7"/>
</dbReference>